<evidence type="ECO:0008006" key="3">
    <source>
        <dbReference type="Google" id="ProtNLM"/>
    </source>
</evidence>
<organism evidence="1 2">
    <name type="scientific">Epilithonimonas pallida</name>
    <dbReference type="NCBI Taxonomy" id="373671"/>
    <lineage>
        <taxon>Bacteria</taxon>
        <taxon>Pseudomonadati</taxon>
        <taxon>Bacteroidota</taxon>
        <taxon>Flavobacteriia</taxon>
        <taxon>Flavobacteriales</taxon>
        <taxon>Weeksellaceae</taxon>
        <taxon>Chryseobacterium group</taxon>
        <taxon>Epilithonimonas</taxon>
    </lineage>
</organism>
<dbReference type="RefSeq" id="WP_283417256.1">
    <property type="nucleotide sequence ID" value="NZ_FXUO01000006.1"/>
</dbReference>
<evidence type="ECO:0000313" key="1">
    <source>
        <dbReference type="EMBL" id="SMP94667.1"/>
    </source>
</evidence>
<gene>
    <name evidence="1" type="ORF">SAMN05421679_10670</name>
</gene>
<reference evidence="1 2" key="1">
    <citation type="submission" date="2017-05" db="EMBL/GenBank/DDBJ databases">
        <authorList>
            <person name="Varghese N."/>
            <person name="Submissions S."/>
        </authorList>
    </citation>
    <scope>NUCLEOTIDE SEQUENCE [LARGE SCALE GENOMIC DNA]</scope>
    <source>
        <strain evidence="1 2">DSM 18015</strain>
    </source>
</reference>
<name>A0ABY1R608_9FLAO</name>
<proteinExistence type="predicted"/>
<sequence>MKILELKPGQPVKINKRDYKYEGVKKVKGVIGIVQKIVFQGNTPEDRILYCLTEGSKTLENENILIAEIL</sequence>
<comment type="caution">
    <text evidence="1">The sequence shown here is derived from an EMBL/GenBank/DDBJ whole genome shotgun (WGS) entry which is preliminary data.</text>
</comment>
<dbReference type="Proteomes" id="UP001158050">
    <property type="component" value="Unassembled WGS sequence"/>
</dbReference>
<accession>A0ABY1R608</accession>
<dbReference type="EMBL" id="FXUO01000006">
    <property type="protein sequence ID" value="SMP94667.1"/>
    <property type="molecule type" value="Genomic_DNA"/>
</dbReference>
<evidence type="ECO:0000313" key="2">
    <source>
        <dbReference type="Proteomes" id="UP001158050"/>
    </source>
</evidence>
<keyword evidence="2" id="KW-1185">Reference proteome</keyword>
<protein>
    <recommendedName>
        <fullName evidence="3">KOW motif-containing protein</fullName>
    </recommendedName>
</protein>